<accession>A0A1H2DY98</accession>
<feature type="transmembrane region" description="Helical" evidence="5">
    <location>
        <begin position="15"/>
        <end position="33"/>
    </location>
</feature>
<feature type="domain" description="GGDEF" evidence="6">
    <location>
        <begin position="208"/>
        <end position="341"/>
    </location>
</feature>
<feature type="transmembrane region" description="Helical" evidence="5">
    <location>
        <begin position="66"/>
        <end position="85"/>
    </location>
</feature>
<proteinExistence type="predicted"/>
<feature type="transmembrane region" description="Helical" evidence="5">
    <location>
        <begin position="140"/>
        <end position="159"/>
    </location>
</feature>
<evidence type="ECO:0000259" key="6">
    <source>
        <dbReference type="PROSITE" id="PS50887"/>
    </source>
</evidence>
<dbReference type="EC" id="2.7.7.65" evidence="3"/>
<dbReference type="SMART" id="SM00267">
    <property type="entry name" value="GGDEF"/>
    <property type="match status" value="1"/>
</dbReference>
<dbReference type="Proteomes" id="UP000243924">
    <property type="component" value="Chromosome I"/>
</dbReference>
<keyword evidence="5" id="KW-0472">Membrane</keyword>
<name>A0A1H2DY98_9GAMM</name>
<dbReference type="Gene3D" id="3.30.70.270">
    <property type="match status" value="1"/>
</dbReference>
<comment type="cofactor">
    <cofactor evidence="1">
        <name>Mg(2+)</name>
        <dbReference type="ChEBI" id="CHEBI:18420"/>
    </cofactor>
</comment>
<dbReference type="FunFam" id="3.30.70.270:FF:000001">
    <property type="entry name" value="Diguanylate cyclase domain protein"/>
    <property type="match status" value="1"/>
</dbReference>
<organism evidence="7 8">
    <name type="scientific">Halopseudomonas salegens</name>
    <dbReference type="NCBI Taxonomy" id="1434072"/>
    <lineage>
        <taxon>Bacteria</taxon>
        <taxon>Pseudomonadati</taxon>
        <taxon>Pseudomonadota</taxon>
        <taxon>Gammaproteobacteria</taxon>
        <taxon>Pseudomonadales</taxon>
        <taxon>Pseudomonadaceae</taxon>
        <taxon>Halopseudomonas</taxon>
    </lineage>
</organism>
<evidence type="ECO:0000256" key="2">
    <source>
        <dbReference type="ARBA" id="ARBA00004533"/>
    </source>
</evidence>
<dbReference type="InterPro" id="IPR029787">
    <property type="entry name" value="Nucleotide_cyclase"/>
</dbReference>
<reference evidence="8" key="1">
    <citation type="submission" date="2016-10" db="EMBL/GenBank/DDBJ databases">
        <authorList>
            <person name="Varghese N."/>
            <person name="Submissions S."/>
        </authorList>
    </citation>
    <scope>NUCLEOTIDE SEQUENCE [LARGE SCALE GENOMIC DNA]</scope>
    <source>
        <strain evidence="8">CECT 8338</strain>
    </source>
</reference>
<dbReference type="PROSITE" id="PS50887">
    <property type="entry name" value="GGDEF"/>
    <property type="match status" value="1"/>
</dbReference>
<dbReference type="PANTHER" id="PTHR45138">
    <property type="entry name" value="REGULATORY COMPONENTS OF SENSORY TRANSDUCTION SYSTEM"/>
    <property type="match status" value="1"/>
</dbReference>
<evidence type="ECO:0000313" key="8">
    <source>
        <dbReference type="Proteomes" id="UP000243924"/>
    </source>
</evidence>
<evidence type="ECO:0000313" key="7">
    <source>
        <dbReference type="EMBL" id="SDT87853.1"/>
    </source>
</evidence>
<dbReference type="InterPro" id="IPR000160">
    <property type="entry name" value="GGDEF_dom"/>
</dbReference>
<protein>
    <recommendedName>
        <fullName evidence="3">diguanylate cyclase</fullName>
        <ecNumber evidence="3">2.7.7.65</ecNumber>
    </recommendedName>
</protein>
<dbReference type="RefSeq" id="WP_092383105.1">
    <property type="nucleotide sequence ID" value="NZ_LT629787.1"/>
</dbReference>
<dbReference type="AlphaFoldDB" id="A0A1H2DY98"/>
<feature type="transmembrane region" description="Helical" evidence="5">
    <location>
        <begin position="116"/>
        <end position="134"/>
    </location>
</feature>
<evidence type="ECO:0000256" key="4">
    <source>
        <dbReference type="ARBA" id="ARBA00034247"/>
    </source>
</evidence>
<sequence>MADILSNPHQHQRKVLRALLWLTVFVAGWLGLVNLQRGLFWLGVLDLVYAGFSMALLLIVNRTPRLRLWSLVYLLPFLTITVYSLTLPDTSHTGFAYIQAIPIVSYLLLGVRPGFWLSLLFVSLGVLAYSYRFLLGGELIISVVSLLNIIISSFAIMLFSHIYERSRVQNENHLRELAATDTLTGLSNRMSLSGTFQRECSRALRLQAPLSLVVIDIDHFKYINDRHGHAGGDLALCHLADNLRERLRDSDLICRLGGEEFALLLPDTNLEQAARLTDKLRQWLAERPVPLPGEEYVLTFSAGVATLGEDAADLDSLLLVADRRMYEAKAGGRNQVVAAGQHYRLSAEPPAGRS</sequence>
<dbReference type="InterPro" id="IPR050469">
    <property type="entry name" value="Diguanylate_Cyclase"/>
</dbReference>
<dbReference type="CDD" id="cd01949">
    <property type="entry name" value="GGDEF"/>
    <property type="match status" value="1"/>
</dbReference>
<dbReference type="InterPro" id="IPR048435">
    <property type="entry name" value="MASE6"/>
</dbReference>
<dbReference type="GO" id="GO:0005886">
    <property type="term" value="C:plasma membrane"/>
    <property type="evidence" value="ECO:0007669"/>
    <property type="project" value="UniProtKB-SubCell"/>
</dbReference>
<dbReference type="Pfam" id="PF20966">
    <property type="entry name" value="MASE6"/>
    <property type="match status" value="1"/>
</dbReference>
<keyword evidence="8" id="KW-1185">Reference proteome</keyword>
<dbReference type="Pfam" id="PF00990">
    <property type="entry name" value="GGDEF"/>
    <property type="match status" value="1"/>
</dbReference>
<keyword evidence="5" id="KW-0812">Transmembrane</keyword>
<keyword evidence="5" id="KW-1133">Transmembrane helix</keyword>
<dbReference type="OrthoDB" id="9812260at2"/>
<dbReference type="InterPro" id="IPR043128">
    <property type="entry name" value="Rev_trsase/Diguanyl_cyclase"/>
</dbReference>
<evidence type="ECO:0000256" key="1">
    <source>
        <dbReference type="ARBA" id="ARBA00001946"/>
    </source>
</evidence>
<feature type="transmembrane region" description="Helical" evidence="5">
    <location>
        <begin position="39"/>
        <end position="59"/>
    </location>
</feature>
<comment type="catalytic activity">
    <reaction evidence="4">
        <text>2 GTP = 3',3'-c-di-GMP + 2 diphosphate</text>
        <dbReference type="Rhea" id="RHEA:24898"/>
        <dbReference type="ChEBI" id="CHEBI:33019"/>
        <dbReference type="ChEBI" id="CHEBI:37565"/>
        <dbReference type="ChEBI" id="CHEBI:58805"/>
        <dbReference type="EC" id="2.7.7.65"/>
    </reaction>
</comment>
<dbReference type="PANTHER" id="PTHR45138:SF9">
    <property type="entry name" value="DIGUANYLATE CYCLASE DGCM-RELATED"/>
    <property type="match status" value="1"/>
</dbReference>
<comment type="subcellular location">
    <subcellularLocation>
        <location evidence="2">Cell inner membrane</location>
    </subcellularLocation>
</comment>
<dbReference type="SUPFAM" id="SSF55073">
    <property type="entry name" value="Nucleotide cyclase"/>
    <property type="match status" value="1"/>
</dbReference>
<dbReference type="STRING" id="1434072.SAMN05216210_0102"/>
<dbReference type="NCBIfam" id="TIGR00254">
    <property type="entry name" value="GGDEF"/>
    <property type="match status" value="1"/>
</dbReference>
<feature type="transmembrane region" description="Helical" evidence="5">
    <location>
        <begin position="91"/>
        <end position="109"/>
    </location>
</feature>
<gene>
    <name evidence="7" type="ORF">SAMN05216210_0102</name>
</gene>
<evidence type="ECO:0000256" key="3">
    <source>
        <dbReference type="ARBA" id="ARBA00012528"/>
    </source>
</evidence>
<dbReference type="EMBL" id="LT629787">
    <property type="protein sequence ID" value="SDT87853.1"/>
    <property type="molecule type" value="Genomic_DNA"/>
</dbReference>
<evidence type="ECO:0000256" key="5">
    <source>
        <dbReference type="SAM" id="Phobius"/>
    </source>
</evidence>
<dbReference type="GO" id="GO:0052621">
    <property type="term" value="F:diguanylate cyclase activity"/>
    <property type="evidence" value="ECO:0007669"/>
    <property type="project" value="UniProtKB-EC"/>
</dbReference>